<dbReference type="AlphaFoldDB" id="A9V677"/>
<protein>
    <submittedName>
        <fullName evidence="7">Uncharacterized protein</fullName>
    </submittedName>
</protein>
<dbReference type="GeneID" id="5893404"/>
<dbReference type="Proteomes" id="UP000001357">
    <property type="component" value="Unassembled WGS sequence"/>
</dbReference>
<dbReference type="Gene3D" id="3.40.50.1000">
    <property type="entry name" value="HAD superfamily/HAD-like"/>
    <property type="match status" value="1"/>
</dbReference>
<dbReference type="InterPro" id="IPR023214">
    <property type="entry name" value="HAD_sf"/>
</dbReference>
<dbReference type="GO" id="GO:0046872">
    <property type="term" value="F:metal ion binding"/>
    <property type="evidence" value="ECO:0007669"/>
    <property type="project" value="UniProtKB-KW"/>
</dbReference>
<name>A9V677_MONBE</name>
<keyword evidence="3" id="KW-0479">Metal-binding</keyword>
<evidence type="ECO:0000256" key="6">
    <source>
        <dbReference type="SAM" id="Phobius"/>
    </source>
</evidence>
<evidence type="ECO:0000313" key="8">
    <source>
        <dbReference type="Proteomes" id="UP000001357"/>
    </source>
</evidence>
<evidence type="ECO:0000256" key="5">
    <source>
        <dbReference type="ARBA" id="ARBA00023136"/>
    </source>
</evidence>
<keyword evidence="4 6" id="KW-1133">Transmembrane helix</keyword>
<dbReference type="OMA" id="AKAQGHM"/>
<feature type="transmembrane region" description="Helical" evidence="6">
    <location>
        <begin position="200"/>
        <end position="220"/>
    </location>
</feature>
<organism evidence="7 8">
    <name type="scientific">Monosiga brevicollis</name>
    <name type="common">Choanoflagellate</name>
    <dbReference type="NCBI Taxonomy" id="81824"/>
    <lineage>
        <taxon>Eukaryota</taxon>
        <taxon>Choanoflagellata</taxon>
        <taxon>Craspedida</taxon>
        <taxon>Salpingoecidae</taxon>
        <taxon>Monosiga</taxon>
    </lineage>
</organism>
<evidence type="ECO:0000256" key="1">
    <source>
        <dbReference type="ARBA" id="ARBA00004370"/>
    </source>
</evidence>
<dbReference type="PRINTS" id="PR00119">
    <property type="entry name" value="CATATPASE"/>
</dbReference>
<gene>
    <name evidence="7" type="ORF">MONBRDRAFT_21642</name>
</gene>
<dbReference type="eggNOG" id="KOG0207">
    <property type="taxonomic scope" value="Eukaryota"/>
</dbReference>
<dbReference type="GO" id="GO:0005524">
    <property type="term" value="F:ATP binding"/>
    <property type="evidence" value="ECO:0007669"/>
    <property type="project" value="InterPro"/>
</dbReference>
<dbReference type="Gene3D" id="3.40.1110.10">
    <property type="entry name" value="Calcium-transporting ATPase, cytoplasmic domain N"/>
    <property type="match status" value="1"/>
</dbReference>
<keyword evidence="8" id="KW-1185">Reference proteome</keyword>
<dbReference type="GO" id="GO:0016020">
    <property type="term" value="C:membrane"/>
    <property type="evidence" value="ECO:0007669"/>
    <property type="project" value="UniProtKB-SubCell"/>
</dbReference>
<reference evidence="7 8" key="1">
    <citation type="journal article" date="2008" name="Nature">
        <title>The genome of the choanoflagellate Monosiga brevicollis and the origin of metazoans.</title>
        <authorList>
            <consortium name="JGI Sequencing"/>
            <person name="King N."/>
            <person name="Westbrook M.J."/>
            <person name="Young S.L."/>
            <person name="Kuo A."/>
            <person name="Abedin M."/>
            <person name="Chapman J."/>
            <person name="Fairclough S."/>
            <person name="Hellsten U."/>
            <person name="Isogai Y."/>
            <person name="Letunic I."/>
            <person name="Marr M."/>
            <person name="Pincus D."/>
            <person name="Putnam N."/>
            <person name="Rokas A."/>
            <person name="Wright K.J."/>
            <person name="Zuzow R."/>
            <person name="Dirks W."/>
            <person name="Good M."/>
            <person name="Goodstein D."/>
            <person name="Lemons D."/>
            <person name="Li W."/>
            <person name="Lyons J.B."/>
            <person name="Morris A."/>
            <person name="Nichols S."/>
            <person name="Richter D.J."/>
            <person name="Salamov A."/>
            <person name="Bork P."/>
            <person name="Lim W.A."/>
            <person name="Manning G."/>
            <person name="Miller W.T."/>
            <person name="McGinnis W."/>
            <person name="Shapiro H."/>
            <person name="Tjian R."/>
            <person name="Grigoriev I.V."/>
            <person name="Rokhsar D."/>
        </authorList>
    </citation>
    <scope>NUCLEOTIDE SEQUENCE [LARGE SCALE GENOMIC DNA]</scope>
    <source>
        <strain evidence="8">MX1 / ATCC 50154</strain>
    </source>
</reference>
<dbReference type="PANTHER" id="PTHR46594:SF4">
    <property type="entry name" value="P-TYPE CATION-TRANSPORTING ATPASE"/>
    <property type="match status" value="1"/>
</dbReference>
<dbReference type="KEGG" id="mbr:MONBRDRAFT_21642"/>
<dbReference type="GO" id="GO:0016887">
    <property type="term" value="F:ATP hydrolysis activity"/>
    <property type="evidence" value="ECO:0007669"/>
    <property type="project" value="InterPro"/>
</dbReference>
<keyword evidence="2 6" id="KW-0812">Transmembrane</keyword>
<dbReference type="NCBIfam" id="TIGR01494">
    <property type="entry name" value="ATPase_P-type"/>
    <property type="match status" value="1"/>
</dbReference>
<evidence type="ECO:0000256" key="3">
    <source>
        <dbReference type="ARBA" id="ARBA00022723"/>
    </source>
</evidence>
<feature type="transmembrane region" description="Helical" evidence="6">
    <location>
        <begin position="172"/>
        <end position="194"/>
    </location>
</feature>
<proteinExistence type="predicted"/>
<dbReference type="InParanoid" id="A9V677"/>
<dbReference type="SUPFAM" id="SSF56784">
    <property type="entry name" value="HAD-like"/>
    <property type="match status" value="1"/>
</dbReference>
<dbReference type="PANTHER" id="PTHR46594">
    <property type="entry name" value="P-TYPE CATION-TRANSPORTING ATPASE"/>
    <property type="match status" value="1"/>
</dbReference>
<accession>A9V677</accession>
<dbReference type="InterPro" id="IPR036412">
    <property type="entry name" value="HAD-like_sf"/>
</dbReference>
<dbReference type="InterPro" id="IPR001757">
    <property type="entry name" value="P_typ_ATPase"/>
</dbReference>
<dbReference type="RefSeq" id="XP_001748179.1">
    <property type="nucleotide sequence ID" value="XM_001748127.1"/>
</dbReference>
<dbReference type="Pfam" id="PF00702">
    <property type="entry name" value="Hydrolase"/>
    <property type="match status" value="1"/>
</dbReference>
<evidence type="ECO:0000313" key="7">
    <source>
        <dbReference type="EMBL" id="EDQ86940.1"/>
    </source>
</evidence>
<dbReference type="STRING" id="81824.A9V677"/>
<evidence type="ECO:0000256" key="2">
    <source>
        <dbReference type="ARBA" id="ARBA00022692"/>
    </source>
</evidence>
<evidence type="ECO:0000256" key="4">
    <source>
        <dbReference type="ARBA" id="ARBA00022989"/>
    </source>
</evidence>
<dbReference type="EMBL" id="CH991562">
    <property type="protein sequence ID" value="EDQ86940.1"/>
    <property type="molecule type" value="Genomic_DNA"/>
</dbReference>
<keyword evidence="5 6" id="KW-0472">Membrane</keyword>
<dbReference type="InterPro" id="IPR023299">
    <property type="entry name" value="ATPase_P-typ_cyto_dom_N"/>
</dbReference>
<comment type="subcellular location">
    <subcellularLocation>
        <location evidence="1">Membrane</location>
    </subcellularLocation>
</comment>
<sequence>MQTSRVRVVEEVEHLVSAFSSEGKTTVFVALDSKVVGLITLADTPKPDATETVELLRKLKIKVMMLTGDNERTAQAIGEQLGITNIIAQVLPSHKSREVARLQAEGEVVAMVGDGINDAPALAQADLGFAVGTGMDVAIEAADVVLMRDHLTDVPVAIDLSRATVRRIHTNFIWAVLYNLFSIPIAAGCLFPVGLMLRPVYASMAMALSSVSVVTSSLLLRRYKPPGYARQDGYQGEVIPLWRQIWQALTGGLHTNRGYQRMEQSMDDSMA</sequence>